<organism evidence="1 2">
    <name type="scientific">Parasporobacterium paucivorans DSM 15970</name>
    <dbReference type="NCBI Taxonomy" id="1122934"/>
    <lineage>
        <taxon>Bacteria</taxon>
        <taxon>Bacillati</taxon>
        <taxon>Bacillota</taxon>
        <taxon>Clostridia</taxon>
        <taxon>Lachnospirales</taxon>
        <taxon>Lachnospiraceae</taxon>
        <taxon>Parasporobacterium</taxon>
    </lineage>
</organism>
<name>A0A1M6GL09_9FIRM</name>
<keyword evidence="2" id="KW-1185">Reference proteome</keyword>
<protein>
    <submittedName>
        <fullName evidence="1">Uncharacterized protein</fullName>
    </submittedName>
</protein>
<evidence type="ECO:0000313" key="2">
    <source>
        <dbReference type="Proteomes" id="UP000184342"/>
    </source>
</evidence>
<dbReference type="RefSeq" id="WP_073993603.1">
    <property type="nucleotide sequence ID" value="NZ_FQYT01000012.1"/>
</dbReference>
<dbReference type="AlphaFoldDB" id="A0A1M6GL09"/>
<evidence type="ECO:0000313" key="1">
    <source>
        <dbReference type="EMBL" id="SHJ10603.1"/>
    </source>
</evidence>
<reference evidence="1 2" key="1">
    <citation type="submission" date="2016-11" db="EMBL/GenBank/DDBJ databases">
        <authorList>
            <person name="Jaros S."/>
            <person name="Januszkiewicz K."/>
            <person name="Wedrychowicz H."/>
        </authorList>
    </citation>
    <scope>NUCLEOTIDE SEQUENCE [LARGE SCALE GENOMIC DNA]</scope>
    <source>
        <strain evidence="1 2">DSM 15970</strain>
    </source>
</reference>
<dbReference type="Proteomes" id="UP000184342">
    <property type="component" value="Unassembled WGS sequence"/>
</dbReference>
<accession>A0A1M6GL09</accession>
<dbReference type="OrthoDB" id="2061853at2"/>
<gene>
    <name evidence="1" type="ORF">SAMN02745691_01353</name>
</gene>
<dbReference type="EMBL" id="FQYT01000012">
    <property type="protein sequence ID" value="SHJ10603.1"/>
    <property type="molecule type" value="Genomic_DNA"/>
</dbReference>
<sequence>MVSIKNKLIMSMVGCLILLSSISILIGFDKEPHLVLDGTYKFPGASSYYELAANDAKSGSGTTTRYLSFEPDGFIYGTYSTTGYDTVVISEMDGIINTEYTISGDLLIPEEYSYVGFIPLTDRFDAVCTKDGEELRFSADGQLSMGNTQGSYERSGDLLKCRINGCERYFVIYQNRINEDVLCRTN</sequence>
<proteinExistence type="predicted"/>